<organism evidence="2 3">
    <name type="scientific">Candidatus Desulfolinea nitratireducens</name>
    <dbReference type="NCBI Taxonomy" id="2841698"/>
    <lineage>
        <taxon>Bacteria</taxon>
        <taxon>Bacillati</taxon>
        <taxon>Chloroflexota</taxon>
        <taxon>Anaerolineae</taxon>
        <taxon>Anaerolineales</taxon>
        <taxon>Anaerolineales incertae sedis</taxon>
        <taxon>Candidatus Desulfolinea</taxon>
    </lineage>
</organism>
<proteinExistence type="predicted"/>
<dbReference type="AlphaFoldDB" id="A0A8J6NLP2"/>
<evidence type="ECO:0000313" key="2">
    <source>
        <dbReference type="EMBL" id="MBC8335598.1"/>
    </source>
</evidence>
<dbReference type="EMBL" id="JACNJN010000116">
    <property type="protein sequence ID" value="MBC8335598.1"/>
    <property type="molecule type" value="Genomic_DNA"/>
</dbReference>
<keyword evidence="1" id="KW-1133">Transmembrane helix</keyword>
<evidence type="ECO:0000256" key="1">
    <source>
        <dbReference type="SAM" id="Phobius"/>
    </source>
</evidence>
<accession>A0A8J6NLP2</accession>
<keyword evidence="1" id="KW-0472">Membrane</keyword>
<keyword evidence="1" id="KW-0812">Transmembrane</keyword>
<feature type="transmembrane region" description="Helical" evidence="1">
    <location>
        <begin position="74"/>
        <end position="93"/>
    </location>
</feature>
<comment type="caution">
    <text evidence="2">The sequence shown here is derived from an EMBL/GenBank/DDBJ whole genome shotgun (WGS) entry which is preliminary data.</text>
</comment>
<gene>
    <name evidence="2" type="ORF">H8E29_10055</name>
</gene>
<protein>
    <submittedName>
        <fullName evidence="2">Uncharacterized protein</fullName>
    </submittedName>
</protein>
<feature type="transmembrane region" description="Helical" evidence="1">
    <location>
        <begin position="43"/>
        <end position="62"/>
    </location>
</feature>
<feature type="transmembrane region" description="Helical" evidence="1">
    <location>
        <begin position="12"/>
        <end position="37"/>
    </location>
</feature>
<sequence>MVTKNLRTWFVIHFIADFLFGIPLLIAPVWMLTLFGWPNIDPFTARLVGAALIGIGGESLLGRNANADTFRAMLNLKLLWASTAIIGMVTTLMTGNYPLIGWGIVGIFVIFFFVWLYYRLQLREGDPK</sequence>
<feature type="transmembrane region" description="Helical" evidence="1">
    <location>
        <begin position="99"/>
        <end position="118"/>
    </location>
</feature>
<reference evidence="2 3" key="1">
    <citation type="submission" date="2020-08" db="EMBL/GenBank/DDBJ databases">
        <title>Bridging the membrane lipid divide: bacteria of the FCB group superphylum have the potential to synthesize archaeal ether lipids.</title>
        <authorList>
            <person name="Villanueva L."/>
            <person name="Von Meijenfeldt F.A.B."/>
            <person name="Westbye A.B."/>
            <person name="Yadav S."/>
            <person name="Hopmans E.C."/>
            <person name="Dutilh B.E."/>
            <person name="Sinninghe Damste J.S."/>
        </authorList>
    </citation>
    <scope>NUCLEOTIDE SEQUENCE [LARGE SCALE GENOMIC DNA]</scope>
    <source>
        <strain evidence="2">NIOZ-UU36</strain>
    </source>
</reference>
<name>A0A8J6NLP2_9CHLR</name>
<dbReference type="Proteomes" id="UP000614469">
    <property type="component" value="Unassembled WGS sequence"/>
</dbReference>
<evidence type="ECO:0000313" key="3">
    <source>
        <dbReference type="Proteomes" id="UP000614469"/>
    </source>
</evidence>